<reference evidence="4" key="1">
    <citation type="submission" date="2019-06" db="EMBL/GenBank/DDBJ databases">
        <authorList>
            <person name="Murdoch R.W."/>
            <person name="Fathepure B."/>
        </authorList>
    </citation>
    <scope>NUCLEOTIDE SEQUENCE</scope>
</reference>
<dbReference type="PANTHER" id="PTHR40841:SF2">
    <property type="entry name" value="SIDEROPHORE-DEGRADING ESTERASE (EUROFUNG)"/>
    <property type="match status" value="1"/>
</dbReference>
<feature type="region of interest" description="Disordered" evidence="3">
    <location>
        <begin position="126"/>
        <end position="151"/>
    </location>
</feature>
<name>A0A5B8RFX9_9ZZZZ</name>
<organism evidence="4">
    <name type="scientific">uncultured organism</name>
    <dbReference type="NCBI Taxonomy" id="155900"/>
    <lineage>
        <taxon>unclassified sequences</taxon>
        <taxon>environmental samples</taxon>
    </lineage>
</organism>
<accession>A0A5B8RFX9</accession>
<comment type="similarity">
    <text evidence="1">Belongs to the esterase D family.</text>
</comment>
<dbReference type="GO" id="GO:0016788">
    <property type="term" value="F:hydrolase activity, acting on ester bonds"/>
    <property type="evidence" value="ECO:0007669"/>
    <property type="project" value="TreeGrafter"/>
</dbReference>
<keyword evidence="2 4" id="KW-0378">Hydrolase</keyword>
<dbReference type="Pfam" id="PF00756">
    <property type="entry name" value="Esterase"/>
    <property type="match status" value="1"/>
</dbReference>
<sequence>MARCPRVARRYLRRTLCGVLLMLLTGGVMAADGRGEGNVSLPGTRQWTMHSPETGGDYLIQVAVPDGPAPAAGYPVLYVLDGNARFPLLLAARESLTRHGPAASPEPLLIVGVGYTDTERFAFDRRSRDYTPPVQGSPDRPPQERPHGGAPRFLDFIETHLKPAIHERFAVDTGRETLLGHSYGGLFAVYTLLTRPAAFDRYAAISPSLWWYPAGGPAVAGNGVSADGAQAPAVLLGVGAREQTPGPSAQGTPRAARVRERAMVDRTRDMAAALRAAHPDWGVDLTVFAGEDHGSVMWPAARAALTLALRP</sequence>
<dbReference type="PANTHER" id="PTHR40841">
    <property type="entry name" value="SIDEROPHORE TRIACETYLFUSARININE C ESTERASE"/>
    <property type="match status" value="1"/>
</dbReference>
<proteinExistence type="inferred from homology"/>
<gene>
    <name evidence="4" type="primary">besA_2</name>
    <name evidence="4" type="ORF">KBTEX_02069</name>
</gene>
<evidence type="ECO:0000256" key="3">
    <source>
        <dbReference type="SAM" id="MobiDB-lite"/>
    </source>
</evidence>
<dbReference type="EMBL" id="MN079109">
    <property type="protein sequence ID" value="QEA05745.1"/>
    <property type="molecule type" value="Genomic_DNA"/>
</dbReference>
<dbReference type="InterPro" id="IPR052558">
    <property type="entry name" value="Siderophore_Hydrolase_D"/>
</dbReference>
<dbReference type="InterPro" id="IPR029058">
    <property type="entry name" value="AB_hydrolase_fold"/>
</dbReference>
<evidence type="ECO:0000256" key="1">
    <source>
        <dbReference type="ARBA" id="ARBA00005622"/>
    </source>
</evidence>
<protein>
    <submittedName>
        <fullName evidence="4">Ferri-bacillibactin esterase BesA</fullName>
        <ecNumber evidence="4">3.1.-.-</ecNumber>
    </submittedName>
</protein>
<evidence type="ECO:0000256" key="2">
    <source>
        <dbReference type="ARBA" id="ARBA00022801"/>
    </source>
</evidence>
<dbReference type="AlphaFoldDB" id="A0A5B8RFX9"/>
<dbReference type="EC" id="3.1.-.-" evidence="4"/>
<dbReference type="InterPro" id="IPR000801">
    <property type="entry name" value="Esterase-like"/>
</dbReference>
<dbReference type="Gene3D" id="3.40.50.1820">
    <property type="entry name" value="alpha/beta hydrolase"/>
    <property type="match status" value="1"/>
</dbReference>
<dbReference type="SUPFAM" id="SSF53474">
    <property type="entry name" value="alpha/beta-Hydrolases"/>
    <property type="match status" value="1"/>
</dbReference>
<evidence type="ECO:0000313" key="4">
    <source>
        <dbReference type="EMBL" id="QEA05745.1"/>
    </source>
</evidence>